<dbReference type="InterPro" id="IPR007138">
    <property type="entry name" value="ABM_dom"/>
</dbReference>
<sequence>MSDQLFILAKITPKAEFFEDAKTAILKIITPTLKEKGCRQFIVHEGDISLYLYEEWDDQAALDNHYSMPYVVPVFESYKEWLAKPVEITKLSKLG</sequence>
<dbReference type="SUPFAM" id="SSF54909">
    <property type="entry name" value="Dimeric alpha+beta barrel"/>
    <property type="match status" value="1"/>
</dbReference>
<comment type="caution">
    <text evidence="2">The sequence shown here is derived from an EMBL/GenBank/DDBJ whole genome shotgun (WGS) entry which is preliminary data.</text>
</comment>
<evidence type="ECO:0000313" key="3">
    <source>
        <dbReference type="Proteomes" id="UP000257039"/>
    </source>
</evidence>
<keyword evidence="3" id="KW-1185">Reference proteome</keyword>
<dbReference type="InterPro" id="IPR011008">
    <property type="entry name" value="Dimeric_a/b-barrel"/>
</dbReference>
<gene>
    <name evidence="2" type="ORF">B9G39_24105</name>
</gene>
<keyword evidence="2" id="KW-0560">Oxidoreductase</keyword>
<feature type="domain" description="ABM" evidence="1">
    <location>
        <begin position="6"/>
        <end position="70"/>
    </location>
</feature>
<dbReference type="AlphaFoldDB" id="A0A4P9VRS1"/>
<proteinExistence type="predicted"/>
<dbReference type="RefSeq" id="WP_094789066.1">
    <property type="nucleotide sequence ID" value="NZ_JAEVHG010000022.1"/>
</dbReference>
<keyword evidence="2" id="KW-0503">Monooxygenase</keyword>
<dbReference type="Pfam" id="PF03992">
    <property type="entry name" value="ABM"/>
    <property type="match status" value="1"/>
</dbReference>
<dbReference type="EMBL" id="NDXW01000001">
    <property type="protein sequence ID" value="RDH46283.1"/>
    <property type="molecule type" value="Genomic_DNA"/>
</dbReference>
<reference evidence="2 3" key="1">
    <citation type="submission" date="2017-04" db="EMBL/GenBank/DDBJ databases">
        <title>Draft genome sequence of Zooshikella ganghwensis VG4 isolated from Red Sea sediments.</title>
        <authorList>
            <person name="Rehman Z."/>
            <person name="Alam I."/>
            <person name="Kamau A."/>
            <person name="Bajic V."/>
            <person name="Leiknes T."/>
        </authorList>
    </citation>
    <scope>NUCLEOTIDE SEQUENCE [LARGE SCALE GENOMIC DNA]</scope>
    <source>
        <strain evidence="2 3">VG4</strain>
    </source>
</reference>
<evidence type="ECO:0000259" key="1">
    <source>
        <dbReference type="Pfam" id="PF03992"/>
    </source>
</evidence>
<dbReference type="GO" id="GO:0004497">
    <property type="term" value="F:monooxygenase activity"/>
    <property type="evidence" value="ECO:0007669"/>
    <property type="project" value="UniProtKB-KW"/>
</dbReference>
<dbReference type="Gene3D" id="3.30.70.100">
    <property type="match status" value="1"/>
</dbReference>
<evidence type="ECO:0000313" key="2">
    <source>
        <dbReference type="EMBL" id="RDH46283.1"/>
    </source>
</evidence>
<dbReference type="Proteomes" id="UP000257039">
    <property type="component" value="Unassembled WGS sequence"/>
</dbReference>
<accession>A0A4P9VRS1</accession>
<organism evidence="2 3">
    <name type="scientific">Zooshikella ganghwensis</name>
    <dbReference type="NCBI Taxonomy" id="202772"/>
    <lineage>
        <taxon>Bacteria</taxon>
        <taxon>Pseudomonadati</taxon>
        <taxon>Pseudomonadota</taxon>
        <taxon>Gammaproteobacteria</taxon>
        <taxon>Oceanospirillales</taxon>
        <taxon>Zooshikellaceae</taxon>
        <taxon>Zooshikella</taxon>
    </lineage>
</organism>
<protein>
    <submittedName>
        <fullName evidence="2">Antibiotic biosynthesis monooxygenase</fullName>
    </submittedName>
</protein>
<name>A0A4P9VRS1_9GAMM</name>